<feature type="compositionally biased region" description="Polar residues" evidence="1">
    <location>
        <begin position="196"/>
        <end position="214"/>
    </location>
</feature>
<keyword evidence="3" id="KW-1185">Reference proteome</keyword>
<feature type="region of interest" description="Disordered" evidence="1">
    <location>
        <begin position="247"/>
        <end position="272"/>
    </location>
</feature>
<comment type="caution">
    <text evidence="2">The sequence shown here is derived from an EMBL/GenBank/DDBJ whole genome shotgun (WGS) entry which is preliminary data.</text>
</comment>
<name>A0A3L8S2H2_CHLGU</name>
<proteinExistence type="predicted"/>
<feature type="region of interest" description="Disordered" evidence="1">
    <location>
        <begin position="184"/>
        <end position="233"/>
    </location>
</feature>
<dbReference type="EMBL" id="QUSF01000079">
    <property type="protein sequence ID" value="RLV95059.1"/>
    <property type="molecule type" value="Genomic_DNA"/>
</dbReference>
<gene>
    <name evidence="2" type="ORF">DV515_00012942</name>
</gene>
<evidence type="ECO:0000313" key="3">
    <source>
        <dbReference type="Proteomes" id="UP000276834"/>
    </source>
</evidence>
<feature type="compositionally biased region" description="Polar residues" evidence="1">
    <location>
        <begin position="221"/>
        <end position="232"/>
    </location>
</feature>
<protein>
    <submittedName>
        <fullName evidence="2">Uncharacterized protein</fullName>
    </submittedName>
</protein>
<sequence length="272" mass="28950">MSLNILWTPGWPLPSAAACPSSGGSRGAAPALLGLTCAEYLARSRPASQPLSHTRICRACSSSLFSRIRDSLASFIFFSFSARRRSISFRRLRLASVASLSFSFLATRRNSSSWTQKQNSCDHLGLNKDELQLERAPAPAPRSKPPDCSAWAGAEGSEDAQCGKCSSECPLCTAELNRTSEISSILSSPPPKIHSRQGQNTNSQIKGSSPTTVLSPDLQPCLTTGTTDGSRISRNKELLPCLKLSSVASGMPDKGLTSAVAVSQEHPPSQSL</sequence>
<evidence type="ECO:0000313" key="2">
    <source>
        <dbReference type="EMBL" id="RLV95059.1"/>
    </source>
</evidence>
<dbReference type="AlphaFoldDB" id="A0A3L8S2H2"/>
<reference evidence="2 3" key="1">
    <citation type="journal article" date="2018" name="Proc. R. Soc. B">
        <title>A non-coding region near Follistatin controls head colour polymorphism in the Gouldian finch.</title>
        <authorList>
            <person name="Toomey M.B."/>
            <person name="Marques C.I."/>
            <person name="Andrade P."/>
            <person name="Araujo P.M."/>
            <person name="Sabatino S."/>
            <person name="Gazda M.A."/>
            <person name="Afonso S."/>
            <person name="Lopes R.J."/>
            <person name="Corbo J.C."/>
            <person name="Carneiro M."/>
        </authorList>
    </citation>
    <scope>NUCLEOTIDE SEQUENCE [LARGE SCALE GENOMIC DNA]</scope>
    <source>
        <strain evidence="2">Red01</strain>
        <tissue evidence="2">Muscle</tissue>
    </source>
</reference>
<organism evidence="2 3">
    <name type="scientific">Chloebia gouldiae</name>
    <name type="common">Gouldian finch</name>
    <name type="synonym">Erythrura gouldiae</name>
    <dbReference type="NCBI Taxonomy" id="44316"/>
    <lineage>
        <taxon>Eukaryota</taxon>
        <taxon>Metazoa</taxon>
        <taxon>Chordata</taxon>
        <taxon>Craniata</taxon>
        <taxon>Vertebrata</taxon>
        <taxon>Euteleostomi</taxon>
        <taxon>Archelosauria</taxon>
        <taxon>Archosauria</taxon>
        <taxon>Dinosauria</taxon>
        <taxon>Saurischia</taxon>
        <taxon>Theropoda</taxon>
        <taxon>Coelurosauria</taxon>
        <taxon>Aves</taxon>
        <taxon>Neognathae</taxon>
        <taxon>Neoaves</taxon>
        <taxon>Telluraves</taxon>
        <taxon>Australaves</taxon>
        <taxon>Passeriformes</taxon>
        <taxon>Passeroidea</taxon>
        <taxon>Passeridae</taxon>
        <taxon>Chloebia</taxon>
    </lineage>
</organism>
<accession>A0A3L8S2H2</accession>
<dbReference type="Proteomes" id="UP000276834">
    <property type="component" value="Unassembled WGS sequence"/>
</dbReference>
<evidence type="ECO:0000256" key="1">
    <source>
        <dbReference type="SAM" id="MobiDB-lite"/>
    </source>
</evidence>